<evidence type="ECO:0000256" key="1">
    <source>
        <dbReference type="SAM" id="MobiDB-lite"/>
    </source>
</evidence>
<comment type="caution">
    <text evidence="2">The sequence shown here is derived from an EMBL/GenBank/DDBJ whole genome shotgun (WGS) entry which is preliminary data.</text>
</comment>
<feature type="region of interest" description="Disordered" evidence="1">
    <location>
        <begin position="192"/>
        <end position="218"/>
    </location>
</feature>
<organism evidence="2 3">
    <name type="scientific">Euplotes crassus</name>
    <dbReference type="NCBI Taxonomy" id="5936"/>
    <lineage>
        <taxon>Eukaryota</taxon>
        <taxon>Sar</taxon>
        <taxon>Alveolata</taxon>
        <taxon>Ciliophora</taxon>
        <taxon>Intramacronucleata</taxon>
        <taxon>Spirotrichea</taxon>
        <taxon>Hypotrichia</taxon>
        <taxon>Euplotida</taxon>
        <taxon>Euplotidae</taxon>
        <taxon>Moneuplotes</taxon>
    </lineage>
</organism>
<feature type="compositionally biased region" description="Polar residues" evidence="1">
    <location>
        <begin position="203"/>
        <end position="218"/>
    </location>
</feature>
<keyword evidence="3" id="KW-1185">Reference proteome</keyword>
<dbReference type="AlphaFoldDB" id="A0AAD2CXN7"/>
<feature type="compositionally biased region" description="Basic residues" evidence="1">
    <location>
        <begin position="73"/>
        <end position="83"/>
    </location>
</feature>
<evidence type="ECO:0000313" key="3">
    <source>
        <dbReference type="Proteomes" id="UP001295684"/>
    </source>
</evidence>
<proteinExistence type="predicted"/>
<gene>
    <name evidence="2" type="ORF">ECRASSUSDP1_LOCUS15348</name>
</gene>
<feature type="region of interest" description="Disordered" evidence="1">
    <location>
        <begin position="71"/>
        <end position="97"/>
    </location>
</feature>
<reference evidence="2" key="1">
    <citation type="submission" date="2023-07" db="EMBL/GenBank/DDBJ databases">
        <authorList>
            <consortium name="AG Swart"/>
            <person name="Singh M."/>
            <person name="Singh A."/>
            <person name="Seah K."/>
            <person name="Emmerich C."/>
        </authorList>
    </citation>
    <scope>NUCLEOTIDE SEQUENCE</scope>
    <source>
        <strain evidence="2">DP1</strain>
    </source>
</reference>
<evidence type="ECO:0000313" key="2">
    <source>
        <dbReference type="EMBL" id="CAI2373999.1"/>
    </source>
</evidence>
<sequence>MRGRKGREMEDRRCERDEKDGNEGGNESSLKTTQRMILMHQLEQEKDVSQRVVEDTRPVNIKITNSLTAKNLGRNHSRRKAQYQHKTPEHSPKPINKGRKRFLKMRSRTRKTIRKRKHQKSIICHSGRKFVEEDLQISLCCATNELKMIPKQKIITGKEITKFYNNLVPSDFSRISSSPVTFNKAHRFKERFEKSPGPGHYTPQRQQMSSCKSSKSILNRTNPEGCTIQLWPLN</sequence>
<feature type="compositionally biased region" description="Basic and acidic residues" evidence="1">
    <location>
        <begin position="1"/>
        <end position="22"/>
    </location>
</feature>
<dbReference type="EMBL" id="CAMPGE010015372">
    <property type="protein sequence ID" value="CAI2373999.1"/>
    <property type="molecule type" value="Genomic_DNA"/>
</dbReference>
<feature type="region of interest" description="Disordered" evidence="1">
    <location>
        <begin position="1"/>
        <end position="32"/>
    </location>
</feature>
<accession>A0AAD2CXN7</accession>
<dbReference type="Proteomes" id="UP001295684">
    <property type="component" value="Unassembled WGS sequence"/>
</dbReference>
<protein>
    <submittedName>
        <fullName evidence="2">Uncharacterized protein</fullName>
    </submittedName>
</protein>
<name>A0AAD2CXN7_EUPCR</name>